<evidence type="ECO:0000313" key="14">
    <source>
        <dbReference type="Proteomes" id="UP000176409"/>
    </source>
</evidence>
<feature type="compositionally biased region" description="Basic and acidic residues" evidence="10">
    <location>
        <begin position="252"/>
        <end position="262"/>
    </location>
</feature>
<proteinExistence type="predicted"/>
<name>A0A1F6B0U7_9BACT</name>
<feature type="domain" description="Pyruvate ferredoxin oxidoreductase beta subunit C-terminal" evidence="12">
    <location>
        <begin position="200"/>
        <end position="263"/>
    </location>
</feature>
<dbReference type="EMBL" id="MFJZ01000016">
    <property type="protein sequence ID" value="OGG30539.1"/>
    <property type="molecule type" value="Genomic_DNA"/>
</dbReference>
<evidence type="ECO:0000256" key="8">
    <source>
        <dbReference type="ARBA" id="ARBA00023014"/>
    </source>
</evidence>
<evidence type="ECO:0000259" key="11">
    <source>
        <dbReference type="Pfam" id="PF02775"/>
    </source>
</evidence>
<accession>A0A1F6B0U7</accession>
<evidence type="ECO:0000256" key="2">
    <source>
        <dbReference type="ARBA" id="ARBA00001964"/>
    </source>
</evidence>
<dbReference type="CDD" id="cd03375">
    <property type="entry name" value="TPP_OGFOR"/>
    <property type="match status" value="1"/>
</dbReference>
<dbReference type="InterPro" id="IPR011766">
    <property type="entry name" value="TPP_enzyme_TPP-bd"/>
</dbReference>
<evidence type="ECO:0000259" key="12">
    <source>
        <dbReference type="Pfam" id="PF12367"/>
    </source>
</evidence>
<dbReference type="InterPro" id="IPR011896">
    <property type="entry name" value="OFOB"/>
</dbReference>
<dbReference type="SUPFAM" id="SSF52518">
    <property type="entry name" value="Thiamin diphosphate-binding fold (THDP-binding)"/>
    <property type="match status" value="1"/>
</dbReference>
<keyword evidence="6" id="KW-0560">Oxidoreductase</keyword>
<dbReference type="InterPro" id="IPR032686">
    <property type="entry name" value="PFO_beta_C"/>
</dbReference>
<dbReference type="Pfam" id="PF12367">
    <property type="entry name" value="PFO_beta_C"/>
    <property type="match status" value="1"/>
</dbReference>
<sequence>MTITADSFKTGYLPTWCPGCGDYGIWMSLKNALGELSIGPDDGLIVYGIGCHGNMYDWMRTYGFIGLHGRALPVAQGAKLANHRLPVIVVSGDGDCLGEGGNHFIHAAKRNPDINVIIHDNQVYGLTTGQASPTAKAGFKTKSTPEGVVDEPMNPLTLAIVSGATFVARGFAGDPLGLTKLMVEAVRHKGFSVLDVLQPCVTFDKVHTYGWYRSRLYSLSASDYAPTDKLRALTKAVEWGDHIPVGIFYREEKPTSEDREPALAEGPLVSQRESQGNLDSLLEEFQ</sequence>
<dbReference type="NCBIfam" id="TIGR02177">
    <property type="entry name" value="PorB_KorB"/>
    <property type="match status" value="1"/>
</dbReference>
<comment type="caution">
    <text evidence="13">The sequence shown here is derived from an EMBL/GenBank/DDBJ whole genome shotgun (WGS) entry which is preliminary data.</text>
</comment>
<keyword evidence="7" id="KW-0408">Iron</keyword>
<feature type="domain" description="Thiamine pyrophosphate enzyme TPP-binding" evidence="11">
    <location>
        <begin position="49"/>
        <end position="196"/>
    </location>
</feature>
<evidence type="ECO:0000256" key="1">
    <source>
        <dbReference type="ARBA" id="ARBA00001946"/>
    </source>
</evidence>
<evidence type="ECO:0000256" key="3">
    <source>
        <dbReference type="ARBA" id="ARBA00001966"/>
    </source>
</evidence>
<reference evidence="13 14" key="1">
    <citation type="journal article" date="2016" name="Nat. Commun.">
        <title>Thousands of microbial genomes shed light on interconnected biogeochemical processes in an aquifer system.</title>
        <authorList>
            <person name="Anantharaman K."/>
            <person name="Brown C.T."/>
            <person name="Hug L.A."/>
            <person name="Sharon I."/>
            <person name="Castelle C.J."/>
            <person name="Probst A.J."/>
            <person name="Thomas B.C."/>
            <person name="Singh A."/>
            <person name="Wilkins M.J."/>
            <person name="Karaoz U."/>
            <person name="Brodie E.L."/>
            <person name="Williams K.H."/>
            <person name="Hubbard S.S."/>
            <person name="Banfield J.F."/>
        </authorList>
    </citation>
    <scope>NUCLEOTIDE SEQUENCE [LARGE SCALE GENOMIC DNA]</scope>
</reference>
<evidence type="ECO:0000256" key="10">
    <source>
        <dbReference type="SAM" id="MobiDB-lite"/>
    </source>
</evidence>
<evidence type="ECO:0000256" key="7">
    <source>
        <dbReference type="ARBA" id="ARBA00023004"/>
    </source>
</evidence>
<protein>
    <submittedName>
        <fullName evidence="13">2-oxoacid ferredoxin oxidoreductase</fullName>
    </submittedName>
</protein>
<comment type="cofactor">
    <cofactor evidence="2">
        <name>thiamine diphosphate</name>
        <dbReference type="ChEBI" id="CHEBI:58937"/>
    </cofactor>
</comment>
<dbReference type="Pfam" id="PF02775">
    <property type="entry name" value="TPP_enzyme_C"/>
    <property type="match status" value="1"/>
</dbReference>
<dbReference type="GO" id="GO:0030976">
    <property type="term" value="F:thiamine pyrophosphate binding"/>
    <property type="evidence" value="ECO:0007669"/>
    <property type="project" value="InterPro"/>
</dbReference>
<comment type="cofactor">
    <cofactor evidence="1">
        <name>Mg(2+)</name>
        <dbReference type="ChEBI" id="CHEBI:18420"/>
    </cofactor>
</comment>
<dbReference type="Proteomes" id="UP000176409">
    <property type="component" value="Unassembled WGS sequence"/>
</dbReference>
<organism evidence="13 14">
    <name type="scientific">Candidatus Gottesmanbacteria bacterium RIFCSPLOWO2_01_FULL_49_10</name>
    <dbReference type="NCBI Taxonomy" id="1798396"/>
    <lineage>
        <taxon>Bacteria</taxon>
        <taxon>Candidatus Gottesmaniibacteriota</taxon>
    </lineage>
</organism>
<evidence type="ECO:0000256" key="5">
    <source>
        <dbReference type="ARBA" id="ARBA00022842"/>
    </source>
</evidence>
<dbReference type="PANTHER" id="PTHR48084">
    <property type="entry name" value="2-OXOGLUTARATE OXIDOREDUCTASE SUBUNIT KORB-RELATED"/>
    <property type="match status" value="1"/>
</dbReference>
<dbReference type="Gene3D" id="3.40.50.970">
    <property type="match status" value="1"/>
</dbReference>
<evidence type="ECO:0000256" key="4">
    <source>
        <dbReference type="ARBA" id="ARBA00022723"/>
    </source>
</evidence>
<dbReference type="AlphaFoldDB" id="A0A1F6B0U7"/>
<evidence type="ECO:0000313" key="13">
    <source>
        <dbReference type="EMBL" id="OGG30539.1"/>
    </source>
</evidence>
<keyword evidence="9" id="KW-0786">Thiamine pyrophosphate</keyword>
<dbReference type="GO" id="GO:0051536">
    <property type="term" value="F:iron-sulfur cluster binding"/>
    <property type="evidence" value="ECO:0007669"/>
    <property type="project" value="UniProtKB-KW"/>
</dbReference>
<dbReference type="InterPro" id="IPR051457">
    <property type="entry name" value="2-oxoacid:Fd_oxidoreductase"/>
</dbReference>
<gene>
    <name evidence="13" type="ORF">A2973_02555</name>
</gene>
<keyword evidence="8" id="KW-0411">Iron-sulfur</keyword>
<dbReference type="InterPro" id="IPR029061">
    <property type="entry name" value="THDP-binding"/>
</dbReference>
<dbReference type="GO" id="GO:0046872">
    <property type="term" value="F:metal ion binding"/>
    <property type="evidence" value="ECO:0007669"/>
    <property type="project" value="UniProtKB-KW"/>
</dbReference>
<comment type="cofactor">
    <cofactor evidence="3">
        <name>[4Fe-4S] cluster</name>
        <dbReference type="ChEBI" id="CHEBI:49883"/>
    </cofactor>
</comment>
<feature type="region of interest" description="Disordered" evidence="10">
    <location>
        <begin position="252"/>
        <end position="286"/>
    </location>
</feature>
<dbReference type="GO" id="GO:0045333">
    <property type="term" value="P:cellular respiration"/>
    <property type="evidence" value="ECO:0007669"/>
    <property type="project" value="UniProtKB-ARBA"/>
</dbReference>
<dbReference type="STRING" id="1798396.A2973_02555"/>
<evidence type="ECO:0000256" key="9">
    <source>
        <dbReference type="ARBA" id="ARBA00023052"/>
    </source>
</evidence>
<keyword evidence="4" id="KW-0479">Metal-binding</keyword>
<keyword evidence="5" id="KW-0460">Magnesium</keyword>
<evidence type="ECO:0000256" key="6">
    <source>
        <dbReference type="ARBA" id="ARBA00023002"/>
    </source>
</evidence>
<dbReference type="PANTHER" id="PTHR48084:SF4">
    <property type="entry name" value="2-OXOGLUTARATE OXIDOREDUCTASE SUBUNIT KORB"/>
    <property type="match status" value="1"/>
</dbReference>
<dbReference type="GO" id="GO:0016625">
    <property type="term" value="F:oxidoreductase activity, acting on the aldehyde or oxo group of donors, iron-sulfur protein as acceptor"/>
    <property type="evidence" value="ECO:0007669"/>
    <property type="project" value="UniProtKB-ARBA"/>
</dbReference>